<evidence type="ECO:0000313" key="2">
    <source>
        <dbReference type="EMBL" id="ASR84083.1"/>
    </source>
</evidence>
<gene>
    <name evidence="2" type="primary">43</name>
    <name evidence="2" type="ORF">SEA_TEACUP_43</name>
</gene>
<keyword evidence="1" id="KW-0812">Transmembrane</keyword>
<keyword evidence="3" id="KW-1185">Reference proteome</keyword>
<organism evidence="2 3">
    <name type="scientific">Arthrobacter phage Teacup</name>
    <dbReference type="NCBI Taxonomy" id="2015871"/>
    <lineage>
        <taxon>Viruses</taxon>
        <taxon>Duplodnaviria</taxon>
        <taxon>Heunggongvirae</taxon>
        <taxon>Uroviricota</taxon>
        <taxon>Caudoviricetes</taxon>
        <taxon>Gordonvirus</taxon>
        <taxon>Gordonvirus teacup</taxon>
    </lineage>
</organism>
<keyword evidence="1" id="KW-1133">Transmembrane helix</keyword>
<dbReference type="GeneID" id="79993125"/>
<accession>A0A222ZH72</accession>
<evidence type="ECO:0000313" key="3">
    <source>
        <dbReference type="Proteomes" id="UP000222773"/>
    </source>
</evidence>
<name>A0A222ZH72_9CAUD</name>
<reference evidence="2 3" key="1">
    <citation type="submission" date="2017-05" db="EMBL/GenBank/DDBJ databases">
        <authorList>
            <person name="Otto L."/>
            <person name="Bidlack C."/>
            <person name="Kremp M."/>
            <person name="Pizzorno M."/>
            <person name="Stowe E."/>
            <person name="Krukonis G."/>
            <person name="Stoner T.H."/>
            <person name="Garlena R.A."/>
            <person name="Russell D.A."/>
            <person name="Pope W.H."/>
            <person name="Jacobs-Sera D."/>
            <person name="Hatfull G.F."/>
        </authorList>
    </citation>
    <scope>NUCLEOTIDE SEQUENCE [LARGE SCALE GENOMIC DNA]</scope>
</reference>
<keyword evidence="1" id="KW-0472">Membrane</keyword>
<feature type="transmembrane region" description="Helical" evidence="1">
    <location>
        <begin position="128"/>
        <end position="150"/>
    </location>
</feature>
<dbReference type="Proteomes" id="UP000222773">
    <property type="component" value="Segment"/>
</dbReference>
<dbReference type="KEGG" id="vg:79993125"/>
<proteinExistence type="predicted"/>
<dbReference type="EMBL" id="MF140432">
    <property type="protein sequence ID" value="ASR84083.1"/>
    <property type="molecule type" value="Genomic_DNA"/>
</dbReference>
<protein>
    <submittedName>
        <fullName evidence="2">Uncharacterized protein</fullName>
    </submittedName>
</protein>
<sequence>MSELNTKTTTCEKCGLTSTDHRVFKLEYKQWGDLTPGRVVCYSEGACEYRQEQHPELMQNLDSTIDTCSLCGHTSEYQEFVWNRMKTASICEDSSACIRRCKRNAVIAEMKEMAKKPAVHPVDKFSRAAVLTCGIFMGAVSAFGIAYLLFGV</sequence>
<evidence type="ECO:0000256" key="1">
    <source>
        <dbReference type="SAM" id="Phobius"/>
    </source>
</evidence>
<dbReference type="RefSeq" id="YP_010749785.1">
    <property type="nucleotide sequence ID" value="NC_073326.1"/>
</dbReference>